<evidence type="ECO:0000313" key="9">
    <source>
        <dbReference type="Proteomes" id="UP000318483"/>
    </source>
</evidence>
<dbReference type="SUPFAM" id="SSF52172">
    <property type="entry name" value="CheY-like"/>
    <property type="match status" value="1"/>
</dbReference>
<feature type="modified residue" description="4-aspartylphosphate" evidence="6">
    <location>
        <position position="13"/>
    </location>
</feature>
<keyword evidence="9" id="KW-1185">Reference proteome</keyword>
<evidence type="ECO:0000256" key="4">
    <source>
        <dbReference type="ARBA" id="ARBA00023125"/>
    </source>
</evidence>
<keyword evidence="4" id="KW-0238">DNA-binding</keyword>
<evidence type="ECO:0000259" key="7">
    <source>
        <dbReference type="PROSITE" id="PS50110"/>
    </source>
</evidence>
<evidence type="ECO:0000256" key="3">
    <source>
        <dbReference type="ARBA" id="ARBA00023015"/>
    </source>
</evidence>
<dbReference type="GO" id="GO:0006355">
    <property type="term" value="P:regulation of DNA-templated transcription"/>
    <property type="evidence" value="ECO:0007669"/>
    <property type="project" value="TreeGrafter"/>
</dbReference>
<dbReference type="GO" id="GO:0000156">
    <property type="term" value="F:phosphorelay response regulator activity"/>
    <property type="evidence" value="ECO:0007669"/>
    <property type="project" value="TreeGrafter"/>
</dbReference>
<keyword evidence="8" id="KW-0614">Plasmid</keyword>
<keyword evidence="2" id="KW-0902">Two-component regulatory system</keyword>
<dbReference type="OrthoDB" id="9802426at2"/>
<dbReference type="PANTHER" id="PTHR48111">
    <property type="entry name" value="REGULATOR OF RPOS"/>
    <property type="match status" value="1"/>
</dbReference>
<dbReference type="GO" id="GO:0000976">
    <property type="term" value="F:transcription cis-regulatory region binding"/>
    <property type="evidence" value="ECO:0007669"/>
    <property type="project" value="TreeGrafter"/>
</dbReference>
<evidence type="ECO:0000256" key="5">
    <source>
        <dbReference type="ARBA" id="ARBA00023163"/>
    </source>
</evidence>
<keyword evidence="5" id="KW-0804">Transcription</keyword>
<dbReference type="InterPro" id="IPR001789">
    <property type="entry name" value="Sig_transdc_resp-reg_receiver"/>
</dbReference>
<feature type="domain" description="Response regulatory" evidence="7">
    <location>
        <begin position="1"/>
        <end position="78"/>
    </location>
</feature>
<dbReference type="InterPro" id="IPR039420">
    <property type="entry name" value="WalR-like"/>
</dbReference>
<protein>
    <submittedName>
        <fullName evidence="8">Response regulator</fullName>
    </submittedName>
</protein>
<gene>
    <name evidence="8" type="ORF">FPZ52_16680</name>
</gene>
<dbReference type="PANTHER" id="PTHR48111:SF1">
    <property type="entry name" value="TWO-COMPONENT RESPONSE REGULATOR ORR33"/>
    <property type="match status" value="1"/>
</dbReference>
<evidence type="ECO:0000256" key="1">
    <source>
        <dbReference type="ARBA" id="ARBA00022553"/>
    </source>
</evidence>
<proteinExistence type="predicted"/>
<dbReference type="GO" id="GO:0005829">
    <property type="term" value="C:cytosol"/>
    <property type="evidence" value="ECO:0007669"/>
    <property type="project" value="TreeGrafter"/>
</dbReference>
<keyword evidence="3" id="KW-0805">Transcription regulation</keyword>
<evidence type="ECO:0000256" key="6">
    <source>
        <dbReference type="PROSITE-ProRule" id="PRU00169"/>
    </source>
</evidence>
<dbReference type="GO" id="GO:0032993">
    <property type="term" value="C:protein-DNA complex"/>
    <property type="evidence" value="ECO:0007669"/>
    <property type="project" value="TreeGrafter"/>
</dbReference>
<dbReference type="Pfam" id="PF00072">
    <property type="entry name" value="Response_reg"/>
    <property type="match status" value="1"/>
</dbReference>
<keyword evidence="1 6" id="KW-0597">Phosphoprotein</keyword>
<reference evidence="8 9" key="1">
    <citation type="submission" date="2019-07" db="EMBL/GenBank/DDBJ databases">
        <title>Litoreibacter alkalisoli sp. nov., isolated from saline-alkaline soil.</title>
        <authorList>
            <person name="Wang S."/>
            <person name="Xu L."/>
            <person name="Xing Y.-T."/>
            <person name="Sun J.-Q."/>
        </authorList>
    </citation>
    <scope>NUCLEOTIDE SEQUENCE [LARGE SCALE GENOMIC DNA]</scope>
    <source>
        <strain evidence="8 9">LN3S51</strain>
        <plasmid evidence="8 9">unnamed4</plasmid>
    </source>
</reference>
<evidence type="ECO:0000313" key="8">
    <source>
        <dbReference type="EMBL" id="QDY71337.1"/>
    </source>
</evidence>
<organism evidence="8 9">
    <name type="scientific">Qingshengfaniella alkalisoli</name>
    <dbReference type="NCBI Taxonomy" id="2599296"/>
    <lineage>
        <taxon>Bacteria</taxon>
        <taxon>Pseudomonadati</taxon>
        <taxon>Pseudomonadota</taxon>
        <taxon>Alphaproteobacteria</taxon>
        <taxon>Rhodobacterales</taxon>
        <taxon>Paracoccaceae</taxon>
        <taxon>Qingshengfaniella</taxon>
    </lineage>
</organism>
<dbReference type="InterPro" id="IPR011006">
    <property type="entry name" value="CheY-like_superfamily"/>
</dbReference>
<geneLocation type="plasmid" evidence="8 9">
    <name>unnamed4</name>
</geneLocation>
<dbReference type="Gene3D" id="6.10.250.690">
    <property type="match status" value="1"/>
</dbReference>
<dbReference type="KEGG" id="lit:FPZ52_16680"/>
<dbReference type="AlphaFoldDB" id="A0A5B8JAM1"/>
<name>A0A5B8JAM1_9RHOB</name>
<sequence length="87" mass="9718">MLDVQSYDLVILDINLPDGDGTEQLRDMRGQGLATPVMMLTAEYQVTDRVNALDLGADDYLVKPFDLRELEARARALISRQPPADAR</sequence>
<dbReference type="Proteomes" id="UP000318483">
    <property type="component" value="Plasmid unnamed4"/>
</dbReference>
<evidence type="ECO:0000256" key="2">
    <source>
        <dbReference type="ARBA" id="ARBA00023012"/>
    </source>
</evidence>
<dbReference type="EMBL" id="CP042265">
    <property type="protein sequence ID" value="QDY71337.1"/>
    <property type="molecule type" value="Genomic_DNA"/>
</dbReference>
<dbReference type="PROSITE" id="PS50110">
    <property type="entry name" value="RESPONSE_REGULATORY"/>
    <property type="match status" value="1"/>
</dbReference>
<dbReference type="Gene3D" id="3.40.50.2300">
    <property type="match status" value="1"/>
</dbReference>
<accession>A0A5B8JAM1</accession>